<evidence type="ECO:0000259" key="3">
    <source>
        <dbReference type="Pfam" id="PF20681"/>
    </source>
</evidence>
<comment type="caution">
    <text evidence="4">The sequence shown here is derived from an EMBL/GenBank/DDBJ whole genome shotgun (WGS) entry which is preliminary data.</text>
</comment>
<gene>
    <name evidence="4" type="ORF">PsYK624_173130</name>
</gene>
<dbReference type="EMBL" id="BPQB01000297">
    <property type="protein sequence ID" value="GJF01008.1"/>
    <property type="molecule type" value="Genomic_DNA"/>
</dbReference>
<feature type="compositionally biased region" description="Low complexity" evidence="2">
    <location>
        <begin position="447"/>
        <end position="456"/>
    </location>
</feature>
<sequence>MSQPPALPPTTYIADDGNRYYRNPDGQWILFGHGLPPEALPMAGQLPFIPQAGPGPVAGPSQIPIDPALLPLPRQTEEELAQLRGGQPVSKTAGARRSVKGKGRERETSAPKRGRTKGSANYHPDEVAALLDLIEDELPVGAKGWTKVGNAHRDWAKESGYPARADKSLEAKFKQLVKTSKPTGDAECPPAVERAHAIDSLINKKVGTRDLDDDDIDDHVSASDASDSDKENADDNDDNPPPPAKRPRVSKPAPTPVVHTVNSAPARRSRASAGAGMEVLNRISAGLDPAAQAARATERAAASFQNVQFMSLTQENRDLRAEITALRAQLSEAQRRQYDAERQADRIEQQMHLSRMLGGPFERYPRRRDRWDPSPEPRRREHARHTPQRRFDVQYADGAHSFWGYPGDAPEIDPDRTLISYREVTESPPPRGRSIQFGHRHRRSPMPSQSSRYRSPTPTPSSRHRPLPSHTRVEISVTPTRPRTQLDFTRARAADERAPQREDTVDASTERLFPPLSPMSDVEDN</sequence>
<feature type="compositionally biased region" description="Basic and acidic residues" evidence="2">
    <location>
        <begin position="369"/>
        <end position="379"/>
    </location>
</feature>
<protein>
    <recommendedName>
        <fullName evidence="3">DUF6818 domain-containing protein</fullName>
    </recommendedName>
</protein>
<reference evidence="4 5" key="1">
    <citation type="submission" date="2021-08" db="EMBL/GenBank/DDBJ databases">
        <title>Draft Genome Sequence of Phanerochaete sordida strain YK-624.</title>
        <authorList>
            <person name="Mori T."/>
            <person name="Dohra H."/>
            <person name="Suzuki T."/>
            <person name="Kawagishi H."/>
            <person name="Hirai H."/>
        </authorList>
    </citation>
    <scope>NUCLEOTIDE SEQUENCE [LARGE SCALE GENOMIC DNA]</scope>
    <source>
        <strain evidence="4 5">YK-624</strain>
    </source>
</reference>
<feature type="region of interest" description="Disordered" evidence="2">
    <location>
        <begin position="198"/>
        <end position="273"/>
    </location>
</feature>
<evidence type="ECO:0000256" key="2">
    <source>
        <dbReference type="SAM" id="MobiDB-lite"/>
    </source>
</evidence>
<evidence type="ECO:0000256" key="1">
    <source>
        <dbReference type="SAM" id="Coils"/>
    </source>
</evidence>
<dbReference type="PANTHER" id="PTHR34409:SF1">
    <property type="entry name" value="MYB-LIKE DOMAIN-CONTAINING PROTEIN"/>
    <property type="match status" value="1"/>
</dbReference>
<dbReference type="PANTHER" id="PTHR34409">
    <property type="entry name" value="SET DOMAIN-CONTAINING PROTEIN"/>
    <property type="match status" value="1"/>
</dbReference>
<evidence type="ECO:0000313" key="5">
    <source>
        <dbReference type="Proteomes" id="UP000703269"/>
    </source>
</evidence>
<name>A0A9P3LQ17_9APHY</name>
<proteinExistence type="predicted"/>
<dbReference type="Proteomes" id="UP000703269">
    <property type="component" value="Unassembled WGS sequence"/>
</dbReference>
<keyword evidence="5" id="KW-1185">Reference proteome</keyword>
<organism evidence="4 5">
    <name type="scientific">Phanerochaete sordida</name>
    <dbReference type="NCBI Taxonomy" id="48140"/>
    <lineage>
        <taxon>Eukaryota</taxon>
        <taxon>Fungi</taxon>
        <taxon>Dikarya</taxon>
        <taxon>Basidiomycota</taxon>
        <taxon>Agaricomycotina</taxon>
        <taxon>Agaricomycetes</taxon>
        <taxon>Polyporales</taxon>
        <taxon>Phanerochaetaceae</taxon>
        <taxon>Phanerochaete</taxon>
    </lineage>
</organism>
<feature type="region of interest" description="Disordered" evidence="2">
    <location>
        <begin position="359"/>
        <end position="392"/>
    </location>
</feature>
<accession>A0A9P3LQ17</accession>
<feature type="region of interest" description="Disordered" evidence="2">
    <location>
        <begin position="149"/>
        <end position="168"/>
    </location>
</feature>
<feature type="coiled-coil region" evidence="1">
    <location>
        <begin position="309"/>
        <end position="350"/>
    </location>
</feature>
<feature type="compositionally biased region" description="Low complexity" evidence="2">
    <location>
        <begin position="263"/>
        <end position="273"/>
    </location>
</feature>
<dbReference type="OrthoDB" id="2758145at2759"/>
<feature type="region of interest" description="Disordered" evidence="2">
    <location>
        <begin position="49"/>
        <end position="123"/>
    </location>
</feature>
<evidence type="ECO:0000313" key="4">
    <source>
        <dbReference type="EMBL" id="GJF01008.1"/>
    </source>
</evidence>
<feature type="compositionally biased region" description="Polar residues" evidence="2">
    <location>
        <begin position="477"/>
        <end position="487"/>
    </location>
</feature>
<feature type="compositionally biased region" description="Basic and acidic residues" evidence="2">
    <location>
        <begin position="489"/>
        <end position="504"/>
    </location>
</feature>
<feature type="domain" description="DUF6818" evidence="3">
    <location>
        <begin position="139"/>
        <end position="216"/>
    </location>
</feature>
<dbReference type="Pfam" id="PF20681">
    <property type="entry name" value="DUF6818"/>
    <property type="match status" value="1"/>
</dbReference>
<feature type="region of interest" description="Disordered" evidence="2">
    <location>
        <begin position="422"/>
        <end position="525"/>
    </location>
</feature>
<dbReference type="InterPro" id="IPR049203">
    <property type="entry name" value="DUF6818"/>
</dbReference>
<dbReference type="AlphaFoldDB" id="A0A9P3LQ17"/>
<keyword evidence="1" id="KW-0175">Coiled coil</keyword>